<organism evidence="2 3">
    <name type="scientific">Orchesella dallaii</name>
    <dbReference type="NCBI Taxonomy" id="48710"/>
    <lineage>
        <taxon>Eukaryota</taxon>
        <taxon>Metazoa</taxon>
        <taxon>Ecdysozoa</taxon>
        <taxon>Arthropoda</taxon>
        <taxon>Hexapoda</taxon>
        <taxon>Collembola</taxon>
        <taxon>Entomobryomorpha</taxon>
        <taxon>Entomobryoidea</taxon>
        <taxon>Orchesellidae</taxon>
        <taxon>Orchesellinae</taxon>
        <taxon>Orchesella</taxon>
    </lineage>
</organism>
<evidence type="ECO:0000256" key="1">
    <source>
        <dbReference type="SAM" id="SignalP"/>
    </source>
</evidence>
<name>A0ABP1S3H0_9HEXA</name>
<gene>
    <name evidence="2" type="ORF">ODALV1_LOCUS29111</name>
</gene>
<dbReference type="Proteomes" id="UP001642540">
    <property type="component" value="Unassembled WGS sequence"/>
</dbReference>
<protein>
    <recommendedName>
        <fullName evidence="4">Secreted protein</fullName>
    </recommendedName>
</protein>
<evidence type="ECO:0008006" key="4">
    <source>
        <dbReference type="Google" id="ProtNLM"/>
    </source>
</evidence>
<sequence length="112" mass="12970">MQIHSRFLGLLVLITTKNLLTLGIPAFALDPHCGRDWQSRLFVCICTQKIDWSGDTRLNVHSPIQRYQILSFYIHRLVCCLPNHLPIHLCHLLSYLRLAHTGLDMFSCVKQM</sequence>
<evidence type="ECO:0000313" key="2">
    <source>
        <dbReference type="EMBL" id="CAL8142639.1"/>
    </source>
</evidence>
<feature type="chain" id="PRO_5047125311" description="Secreted protein" evidence="1">
    <location>
        <begin position="24"/>
        <end position="112"/>
    </location>
</feature>
<evidence type="ECO:0000313" key="3">
    <source>
        <dbReference type="Proteomes" id="UP001642540"/>
    </source>
</evidence>
<accession>A0ABP1S3H0</accession>
<keyword evidence="1" id="KW-0732">Signal</keyword>
<feature type="signal peptide" evidence="1">
    <location>
        <begin position="1"/>
        <end position="23"/>
    </location>
</feature>
<keyword evidence="3" id="KW-1185">Reference proteome</keyword>
<comment type="caution">
    <text evidence="2">The sequence shown here is derived from an EMBL/GenBank/DDBJ whole genome shotgun (WGS) entry which is preliminary data.</text>
</comment>
<reference evidence="2 3" key="1">
    <citation type="submission" date="2024-08" db="EMBL/GenBank/DDBJ databases">
        <authorList>
            <person name="Cucini C."/>
            <person name="Frati F."/>
        </authorList>
    </citation>
    <scope>NUCLEOTIDE SEQUENCE [LARGE SCALE GENOMIC DNA]</scope>
</reference>
<proteinExistence type="predicted"/>
<dbReference type="EMBL" id="CAXLJM020000148">
    <property type="protein sequence ID" value="CAL8142639.1"/>
    <property type="molecule type" value="Genomic_DNA"/>
</dbReference>